<dbReference type="GeneID" id="59266363"/>
<comment type="caution">
    <text evidence="1">The sequence shown here is derived from an EMBL/GenBank/DDBJ whole genome shotgun (WGS) entry which is preliminary data.</text>
</comment>
<sequence length="75" mass="8273">MFYSCSVAKISITVGSGDNANTYFFFASATELEQKFQSSALSVSPPVLHHFQFQNLTSFLYVIISASHFLGLLES</sequence>
<organism evidence="1 2">
    <name type="scientific">Botrytis fragariae</name>
    <dbReference type="NCBI Taxonomy" id="1964551"/>
    <lineage>
        <taxon>Eukaryota</taxon>
        <taxon>Fungi</taxon>
        <taxon>Dikarya</taxon>
        <taxon>Ascomycota</taxon>
        <taxon>Pezizomycotina</taxon>
        <taxon>Leotiomycetes</taxon>
        <taxon>Helotiales</taxon>
        <taxon>Sclerotiniaceae</taxon>
        <taxon>Botrytis</taxon>
    </lineage>
</organism>
<reference evidence="1 2" key="1">
    <citation type="journal article" date="2020" name="Phytopathology">
        <title>A high-quality genome resource of Botrytis fragariae, a new and rapidly spreading fungal pathogen causing strawberry gray mold in the U.S.A.</title>
        <authorList>
            <person name="Wu Y."/>
            <person name="Saski C.A."/>
            <person name="Schnabel G."/>
            <person name="Xiao S."/>
            <person name="Hu M."/>
        </authorList>
    </citation>
    <scope>NUCLEOTIDE SEQUENCE [LARGE SCALE GENOMIC DNA]</scope>
    <source>
        <strain evidence="1 2">BVB16</strain>
    </source>
</reference>
<keyword evidence="2" id="KW-1185">Reference proteome</keyword>
<evidence type="ECO:0000313" key="1">
    <source>
        <dbReference type="EMBL" id="KAF5868444.1"/>
    </source>
</evidence>
<name>A0A8H6AJE2_9HELO</name>
<gene>
    <name evidence="1" type="ORF">Bfra_012354</name>
</gene>
<proteinExistence type="predicted"/>
<dbReference type="AlphaFoldDB" id="A0A8H6AJE2"/>
<dbReference type="RefSeq" id="XP_037187393.1">
    <property type="nucleotide sequence ID" value="XM_037342671.1"/>
</dbReference>
<protein>
    <submittedName>
        <fullName evidence="1">Uncharacterized protein</fullName>
    </submittedName>
</protein>
<dbReference type="Proteomes" id="UP000531561">
    <property type="component" value="Unassembled WGS sequence"/>
</dbReference>
<accession>A0A8H6AJE2</accession>
<dbReference type="EMBL" id="JABFCT010000022">
    <property type="protein sequence ID" value="KAF5868444.1"/>
    <property type="molecule type" value="Genomic_DNA"/>
</dbReference>
<evidence type="ECO:0000313" key="2">
    <source>
        <dbReference type="Proteomes" id="UP000531561"/>
    </source>
</evidence>